<dbReference type="Pfam" id="PF04542">
    <property type="entry name" value="Sigma70_r2"/>
    <property type="match status" value="1"/>
</dbReference>
<evidence type="ECO:0000256" key="4">
    <source>
        <dbReference type="ARBA" id="ARBA00023163"/>
    </source>
</evidence>
<dbReference type="NCBIfam" id="TIGR02937">
    <property type="entry name" value="sigma70-ECF"/>
    <property type="match status" value="1"/>
</dbReference>
<dbReference type="InterPro" id="IPR014284">
    <property type="entry name" value="RNA_pol_sigma-70_dom"/>
</dbReference>
<evidence type="ECO:0000259" key="6">
    <source>
        <dbReference type="Pfam" id="PF08281"/>
    </source>
</evidence>
<proteinExistence type="inferred from homology"/>
<dbReference type="InterPro" id="IPR036388">
    <property type="entry name" value="WH-like_DNA-bd_sf"/>
</dbReference>
<reference evidence="7 8" key="1">
    <citation type="journal article" date="2015" name="Antonie Van Leeuwenhoek">
        <title>Lampropedia puyangensis sp. nov., isolated from symptomatic bark of Populus ? euramericana canker and emended description of Lampropedia hyalina (Ehrenberg 1832) Lee et al. 2004.</title>
        <authorList>
            <person name="Li Y."/>
            <person name="Wang T."/>
            <person name="Piao C.G."/>
            <person name="Wang L.F."/>
            <person name="Tian G.Z."/>
            <person name="Zhu T.H."/>
            <person name="Guo M.W."/>
        </authorList>
    </citation>
    <scope>NUCLEOTIDE SEQUENCE [LARGE SCALE GENOMIC DNA]</scope>
    <source>
        <strain evidence="7 8">2-bin</strain>
    </source>
</reference>
<organism evidence="7 8">
    <name type="scientific">Lampropedia puyangensis</name>
    <dbReference type="NCBI Taxonomy" id="1330072"/>
    <lineage>
        <taxon>Bacteria</taxon>
        <taxon>Pseudomonadati</taxon>
        <taxon>Pseudomonadota</taxon>
        <taxon>Betaproteobacteria</taxon>
        <taxon>Burkholderiales</taxon>
        <taxon>Comamonadaceae</taxon>
        <taxon>Lampropedia</taxon>
    </lineage>
</organism>
<dbReference type="GO" id="GO:0003677">
    <property type="term" value="F:DNA binding"/>
    <property type="evidence" value="ECO:0007669"/>
    <property type="project" value="InterPro"/>
</dbReference>
<dbReference type="PANTHER" id="PTHR43133">
    <property type="entry name" value="RNA POLYMERASE ECF-TYPE SIGMA FACTO"/>
    <property type="match status" value="1"/>
</dbReference>
<dbReference type="SUPFAM" id="SSF88659">
    <property type="entry name" value="Sigma3 and sigma4 domains of RNA polymerase sigma factors"/>
    <property type="match status" value="1"/>
</dbReference>
<dbReference type="SUPFAM" id="SSF88946">
    <property type="entry name" value="Sigma2 domain of RNA polymerase sigma factors"/>
    <property type="match status" value="1"/>
</dbReference>
<evidence type="ECO:0000256" key="2">
    <source>
        <dbReference type="ARBA" id="ARBA00023015"/>
    </source>
</evidence>
<dbReference type="RefSeq" id="WP_136571820.1">
    <property type="nucleotide sequence ID" value="NZ_STFG01000001.1"/>
</dbReference>
<accession>A0A4S8FBR6</accession>
<comment type="similarity">
    <text evidence="1">Belongs to the sigma-70 factor family. ECF subfamily.</text>
</comment>
<comment type="caution">
    <text evidence="7">The sequence shown here is derived from an EMBL/GenBank/DDBJ whole genome shotgun (WGS) entry which is preliminary data.</text>
</comment>
<dbReference type="OrthoDB" id="9783733at2"/>
<evidence type="ECO:0000313" key="7">
    <source>
        <dbReference type="EMBL" id="THU05108.1"/>
    </source>
</evidence>
<dbReference type="GO" id="GO:0006352">
    <property type="term" value="P:DNA-templated transcription initiation"/>
    <property type="evidence" value="ECO:0007669"/>
    <property type="project" value="InterPro"/>
</dbReference>
<keyword evidence="3" id="KW-0731">Sigma factor</keyword>
<keyword evidence="8" id="KW-1185">Reference proteome</keyword>
<gene>
    <name evidence="7" type="ORF">E9531_00720</name>
</gene>
<dbReference type="AlphaFoldDB" id="A0A4S8FBR6"/>
<dbReference type="PANTHER" id="PTHR43133:SF63">
    <property type="entry name" value="RNA POLYMERASE SIGMA FACTOR FECI-RELATED"/>
    <property type="match status" value="1"/>
</dbReference>
<dbReference type="Gene3D" id="1.10.1740.10">
    <property type="match status" value="1"/>
</dbReference>
<protein>
    <submittedName>
        <fullName evidence="7">RNA polymerase sigma factor</fullName>
    </submittedName>
</protein>
<evidence type="ECO:0000256" key="3">
    <source>
        <dbReference type="ARBA" id="ARBA00023082"/>
    </source>
</evidence>
<dbReference type="EMBL" id="STFG01000001">
    <property type="protein sequence ID" value="THU05108.1"/>
    <property type="molecule type" value="Genomic_DNA"/>
</dbReference>
<dbReference type="Proteomes" id="UP000308917">
    <property type="component" value="Unassembled WGS sequence"/>
</dbReference>
<keyword evidence="4" id="KW-0804">Transcription</keyword>
<dbReference type="InterPro" id="IPR039425">
    <property type="entry name" value="RNA_pol_sigma-70-like"/>
</dbReference>
<feature type="domain" description="RNA polymerase sigma factor 70 region 4 type 2" evidence="6">
    <location>
        <begin position="130"/>
        <end position="179"/>
    </location>
</feature>
<sequence>MNARVSNSSAPPDNELPAPSVLARTYLRLRAPLKRFLGRSMQRKEDAEDGVQEVFLRYAASGKQLPHDEEAAYLHVAARNVSHTAWQQSARRESVEAVSLDQHTEIAEELAADESTEPLYRAEHRQRLSRMEEALAELPERRREAFVLHAIDGLTQTEVAERMGITRRMVYNHVTLAYAYCQMRVQYRTPEEMKIAQALQALQGNETP</sequence>
<dbReference type="InterPro" id="IPR013325">
    <property type="entry name" value="RNA_pol_sigma_r2"/>
</dbReference>
<keyword evidence="2" id="KW-0805">Transcription regulation</keyword>
<evidence type="ECO:0000259" key="5">
    <source>
        <dbReference type="Pfam" id="PF04542"/>
    </source>
</evidence>
<dbReference type="CDD" id="cd06171">
    <property type="entry name" value="Sigma70_r4"/>
    <property type="match status" value="1"/>
</dbReference>
<name>A0A4S8FBR6_9BURK</name>
<dbReference type="Gene3D" id="1.10.10.10">
    <property type="entry name" value="Winged helix-like DNA-binding domain superfamily/Winged helix DNA-binding domain"/>
    <property type="match status" value="1"/>
</dbReference>
<evidence type="ECO:0000256" key="1">
    <source>
        <dbReference type="ARBA" id="ARBA00010641"/>
    </source>
</evidence>
<dbReference type="InterPro" id="IPR013324">
    <property type="entry name" value="RNA_pol_sigma_r3/r4-like"/>
</dbReference>
<dbReference type="InterPro" id="IPR007627">
    <property type="entry name" value="RNA_pol_sigma70_r2"/>
</dbReference>
<dbReference type="GO" id="GO:0016987">
    <property type="term" value="F:sigma factor activity"/>
    <property type="evidence" value="ECO:0007669"/>
    <property type="project" value="UniProtKB-KW"/>
</dbReference>
<evidence type="ECO:0000313" key="8">
    <source>
        <dbReference type="Proteomes" id="UP000308917"/>
    </source>
</evidence>
<feature type="domain" description="RNA polymerase sigma-70 region 2" evidence="5">
    <location>
        <begin position="26"/>
        <end position="91"/>
    </location>
</feature>
<dbReference type="InterPro" id="IPR013249">
    <property type="entry name" value="RNA_pol_sigma70_r4_t2"/>
</dbReference>
<dbReference type="Pfam" id="PF08281">
    <property type="entry name" value="Sigma70_r4_2"/>
    <property type="match status" value="1"/>
</dbReference>